<evidence type="ECO:0000259" key="8">
    <source>
        <dbReference type="Pfam" id="PF00082"/>
    </source>
</evidence>
<evidence type="ECO:0000313" key="11">
    <source>
        <dbReference type="Proteomes" id="UP000238479"/>
    </source>
</evidence>
<dbReference type="Gene3D" id="2.60.40.2310">
    <property type="match status" value="1"/>
</dbReference>
<dbReference type="EMBL" id="PDCK01000039">
    <property type="protein sequence ID" value="PRQ57074.1"/>
    <property type="molecule type" value="Genomic_DNA"/>
</dbReference>
<evidence type="ECO:0000259" key="9">
    <source>
        <dbReference type="Pfam" id="PF17766"/>
    </source>
</evidence>
<evidence type="ECO:0000256" key="1">
    <source>
        <dbReference type="ARBA" id="ARBA00004613"/>
    </source>
</evidence>
<dbReference type="InterPro" id="IPR041469">
    <property type="entry name" value="Subtilisin-like_FN3"/>
</dbReference>
<evidence type="ECO:0000256" key="3">
    <source>
        <dbReference type="ARBA" id="ARBA00022670"/>
    </source>
</evidence>
<comment type="caution">
    <text evidence="10">The sequence shown here is derived from an EMBL/GenBank/DDBJ whole genome shotgun (WGS) entry which is preliminary data.</text>
</comment>
<evidence type="ECO:0000256" key="6">
    <source>
        <dbReference type="ARBA" id="ARBA00022825"/>
    </source>
</evidence>
<evidence type="ECO:0000256" key="5">
    <source>
        <dbReference type="ARBA" id="ARBA00022801"/>
    </source>
</evidence>
<dbReference type="SUPFAM" id="SSF52743">
    <property type="entry name" value="Subtilisin-like"/>
    <property type="match status" value="1"/>
</dbReference>
<dbReference type="PROSITE" id="PS51892">
    <property type="entry name" value="SUBTILASE"/>
    <property type="match status" value="1"/>
</dbReference>
<accession>A0A2P6SEH5</accession>
<dbReference type="Proteomes" id="UP000238479">
    <property type="component" value="Chromosome 1"/>
</dbReference>
<dbReference type="EC" id="3.4.21.25" evidence="10"/>
<dbReference type="Gene3D" id="3.40.50.200">
    <property type="entry name" value="Peptidase S8/S53 domain"/>
    <property type="match status" value="1"/>
</dbReference>
<sequence>MHVNLDLYRNPIATIFKSEEINDVLAPYVPSYSSRGPNPMNPNILKPDLAAPGTHILAAYDHQQSVGDSRTEYNLDSGTSMACPHAAGAAAYVKSFHSKWSPAAIQSALITTVIRPRKKTPKHSCVFQSFAAKPMSAKTSPHAEFAYGAGLLNPSRAPYPGLVYDLDEQDYLYFLCSQGYSGKLLEIITGDKSSCSSKSNNEIANDLNYPSFALSIKDPEFINGIFHRTVTNVGSSNSTYRAKVVTPSGLEINVNPNVLSFTSLGQKKPFVVTVKGSIEKSNIVSTSLVWDNGDFQVRSPIVVYVTV</sequence>
<gene>
    <name evidence="10" type="ORF">RchiOBHm_Chr1g0344281</name>
</gene>
<dbReference type="InterPro" id="IPR036852">
    <property type="entry name" value="Peptidase_S8/S53_dom_sf"/>
</dbReference>
<feature type="domain" description="Peptidase S8/S53" evidence="8">
    <location>
        <begin position="28"/>
        <end position="150"/>
    </location>
</feature>
<comment type="subcellular location">
    <subcellularLocation>
        <location evidence="1">Secreted</location>
    </subcellularLocation>
</comment>
<dbReference type="Gene3D" id="3.50.30.30">
    <property type="match status" value="1"/>
</dbReference>
<keyword evidence="11" id="KW-1185">Reference proteome</keyword>
<organism evidence="10 11">
    <name type="scientific">Rosa chinensis</name>
    <name type="common">China rose</name>
    <dbReference type="NCBI Taxonomy" id="74649"/>
    <lineage>
        <taxon>Eukaryota</taxon>
        <taxon>Viridiplantae</taxon>
        <taxon>Streptophyta</taxon>
        <taxon>Embryophyta</taxon>
        <taxon>Tracheophyta</taxon>
        <taxon>Spermatophyta</taxon>
        <taxon>Magnoliopsida</taxon>
        <taxon>eudicotyledons</taxon>
        <taxon>Gunneridae</taxon>
        <taxon>Pentapetalae</taxon>
        <taxon>rosids</taxon>
        <taxon>fabids</taxon>
        <taxon>Rosales</taxon>
        <taxon>Rosaceae</taxon>
        <taxon>Rosoideae</taxon>
        <taxon>Rosoideae incertae sedis</taxon>
        <taxon>Rosa</taxon>
    </lineage>
</organism>
<dbReference type="Pfam" id="PF17766">
    <property type="entry name" value="fn3_6"/>
    <property type="match status" value="1"/>
</dbReference>
<dbReference type="GO" id="GO:0004252">
    <property type="term" value="F:serine-type endopeptidase activity"/>
    <property type="evidence" value="ECO:0007669"/>
    <property type="project" value="InterPro"/>
</dbReference>
<dbReference type="InterPro" id="IPR023828">
    <property type="entry name" value="Peptidase_S8_Ser-AS"/>
</dbReference>
<name>A0A2P6SEH5_ROSCH</name>
<dbReference type="AlphaFoldDB" id="A0A2P6SEH5"/>
<comment type="similarity">
    <text evidence="2 7">Belongs to the peptidase S8 family.</text>
</comment>
<evidence type="ECO:0000256" key="4">
    <source>
        <dbReference type="ARBA" id="ARBA00022729"/>
    </source>
</evidence>
<dbReference type="GO" id="GO:0006508">
    <property type="term" value="P:proteolysis"/>
    <property type="evidence" value="ECO:0007669"/>
    <property type="project" value="UniProtKB-KW"/>
</dbReference>
<dbReference type="OMA" id="SWITANF"/>
<protein>
    <submittedName>
        <fullName evidence="10">Putative cucumisin</fullName>
        <ecNumber evidence="10">3.4.21.25</ecNumber>
    </submittedName>
</protein>
<dbReference type="Gramene" id="PRQ57074">
    <property type="protein sequence ID" value="PRQ57074"/>
    <property type="gene ID" value="RchiOBHm_Chr1g0344281"/>
</dbReference>
<evidence type="ECO:0000313" key="10">
    <source>
        <dbReference type="EMBL" id="PRQ57074.1"/>
    </source>
</evidence>
<dbReference type="InterPro" id="IPR000209">
    <property type="entry name" value="Peptidase_S8/S53_dom"/>
</dbReference>
<dbReference type="STRING" id="74649.A0A2P6SEH5"/>
<keyword evidence="5 10" id="KW-0378">Hydrolase</keyword>
<dbReference type="Pfam" id="PF00082">
    <property type="entry name" value="Peptidase_S8"/>
    <property type="match status" value="1"/>
</dbReference>
<dbReference type="GO" id="GO:0005576">
    <property type="term" value="C:extracellular region"/>
    <property type="evidence" value="ECO:0007669"/>
    <property type="project" value="UniProtKB-SubCell"/>
</dbReference>
<reference evidence="10 11" key="1">
    <citation type="journal article" date="2018" name="Nat. Genet.">
        <title>The Rosa genome provides new insights in the design of modern roses.</title>
        <authorList>
            <person name="Bendahmane M."/>
        </authorList>
    </citation>
    <scope>NUCLEOTIDE SEQUENCE [LARGE SCALE GENOMIC DNA]</scope>
    <source>
        <strain evidence="11">cv. Old Blush</strain>
    </source>
</reference>
<keyword evidence="4" id="KW-0732">Signal</keyword>
<evidence type="ECO:0000256" key="7">
    <source>
        <dbReference type="PROSITE-ProRule" id="PRU01240"/>
    </source>
</evidence>
<dbReference type="PANTHER" id="PTHR10795">
    <property type="entry name" value="PROPROTEIN CONVERTASE SUBTILISIN/KEXIN"/>
    <property type="match status" value="1"/>
</dbReference>
<feature type="domain" description="Subtilisin-like protease fibronectin type-III" evidence="9">
    <location>
        <begin position="206"/>
        <end position="303"/>
    </location>
</feature>
<dbReference type="PROSITE" id="PS00138">
    <property type="entry name" value="SUBTILASE_SER"/>
    <property type="match status" value="1"/>
</dbReference>
<comment type="caution">
    <text evidence="7">Lacks conserved residue(s) required for the propagation of feature annotation.</text>
</comment>
<keyword evidence="3" id="KW-0645">Protease</keyword>
<evidence type="ECO:0000256" key="2">
    <source>
        <dbReference type="ARBA" id="ARBA00011073"/>
    </source>
</evidence>
<proteinExistence type="inferred from homology"/>
<keyword evidence="6" id="KW-0720">Serine protease</keyword>
<dbReference type="InterPro" id="IPR045051">
    <property type="entry name" value="SBT"/>
</dbReference>